<reference evidence="1 2" key="1">
    <citation type="journal article" date="2015" name="Genome Announc.">
        <title>Expanding the biotechnology potential of lactobacilli through comparative genomics of 213 strains and associated genera.</title>
        <authorList>
            <person name="Sun Z."/>
            <person name="Harris H.M."/>
            <person name="McCann A."/>
            <person name="Guo C."/>
            <person name="Argimon S."/>
            <person name="Zhang W."/>
            <person name="Yang X."/>
            <person name="Jeffery I.B."/>
            <person name="Cooney J.C."/>
            <person name="Kagawa T.F."/>
            <person name="Liu W."/>
            <person name="Song Y."/>
            <person name="Salvetti E."/>
            <person name="Wrobel A."/>
            <person name="Rasinkangas P."/>
            <person name="Parkhill J."/>
            <person name="Rea M.C."/>
            <person name="O'Sullivan O."/>
            <person name="Ritari J."/>
            <person name="Douillard F.P."/>
            <person name="Paul Ross R."/>
            <person name="Yang R."/>
            <person name="Briner A.E."/>
            <person name="Felis G.E."/>
            <person name="de Vos W.M."/>
            <person name="Barrangou R."/>
            <person name="Klaenhammer T.R."/>
            <person name="Caufield P.W."/>
            <person name="Cui Y."/>
            <person name="Zhang H."/>
            <person name="O'Toole P.W."/>
        </authorList>
    </citation>
    <scope>NUCLEOTIDE SEQUENCE [LARGE SCALE GENOMIC DNA]</scope>
    <source>
        <strain evidence="1 2">DSM 23026</strain>
    </source>
</reference>
<protein>
    <recommendedName>
        <fullName evidence="3">Lipoprotein</fullName>
    </recommendedName>
</protein>
<dbReference type="PATRIC" id="fig|480391.4.peg.812"/>
<comment type="caution">
    <text evidence="1">The sequence shown here is derived from an EMBL/GenBank/DDBJ whole genome shotgun (WGS) entry which is preliminary data.</text>
</comment>
<dbReference type="AlphaFoldDB" id="A0A0R2NFS6"/>
<name>A0A0R2NFS6_9LACO</name>
<dbReference type="EMBL" id="JQCQ01000024">
    <property type="protein sequence ID" value="KRO24671.1"/>
    <property type="molecule type" value="Genomic_DNA"/>
</dbReference>
<sequence>MAIVGVLIIFWGWSYFTNPLRPVVGHTFYILDSKPTSKDDWKDVTDTFTFNKDKTITEKSSDGTDSKSFTWKELKNSKIEVSVIAGAFGSFPIDFKKSTTVDGSKVYQYSDLVGTDEYLVQKK</sequence>
<evidence type="ECO:0008006" key="3">
    <source>
        <dbReference type="Google" id="ProtNLM"/>
    </source>
</evidence>
<keyword evidence="2" id="KW-1185">Reference proteome</keyword>
<dbReference type="Proteomes" id="UP000051249">
    <property type="component" value="Unassembled WGS sequence"/>
</dbReference>
<evidence type="ECO:0000313" key="1">
    <source>
        <dbReference type="EMBL" id="KRO24671.1"/>
    </source>
</evidence>
<gene>
    <name evidence="1" type="ORF">IV88_GL000801</name>
</gene>
<accession>A0A0R2NFS6</accession>
<proteinExistence type="predicted"/>
<evidence type="ECO:0000313" key="2">
    <source>
        <dbReference type="Proteomes" id="UP000051249"/>
    </source>
</evidence>
<organism evidence="1 2">
    <name type="scientific">Pediococcus argentinicus</name>
    <dbReference type="NCBI Taxonomy" id="480391"/>
    <lineage>
        <taxon>Bacteria</taxon>
        <taxon>Bacillati</taxon>
        <taxon>Bacillota</taxon>
        <taxon>Bacilli</taxon>
        <taxon>Lactobacillales</taxon>
        <taxon>Lactobacillaceae</taxon>
        <taxon>Pediococcus</taxon>
    </lineage>
</organism>